<dbReference type="GeneID" id="5410723"/>
<dbReference type="Proteomes" id="UP000002408">
    <property type="component" value="Chromosome"/>
</dbReference>
<dbReference type="AlphaFoldDB" id="A7I8Z0"/>
<organism evidence="1 2">
    <name type="scientific">Methanoregula boonei (strain DSM 21154 / JCM 14090 / 6A8)</name>
    <dbReference type="NCBI Taxonomy" id="456442"/>
    <lineage>
        <taxon>Archaea</taxon>
        <taxon>Methanobacteriati</taxon>
        <taxon>Methanobacteriota</taxon>
        <taxon>Stenosarchaea group</taxon>
        <taxon>Methanomicrobia</taxon>
        <taxon>Methanomicrobiales</taxon>
        <taxon>Methanoregulaceae</taxon>
        <taxon>Methanoregula</taxon>
    </lineage>
</organism>
<keyword evidence="2" id="KW-1185">Reference proteome</keyword>
<dbReference type="KEGG" id="mbn:Mboo_1684"/>
<dbReference type="HOGENOM" id="CLU_703244_0_0_2"/>
<protein>
    <submittedName>
        <fullName evidence="1">Uncharacterized protein</fullName>
    </submittedName>
</protein>
<evidence type="ECO:0000313" key="1">
    <source>
        <dbReference type="EMBL" id="ABS56201.1"/>
    </source>
</evidence>
<dbReference type="OrthoDB" id="105696at2157"/>
<accession>A7I8Z0</accession>
<sequence>MIPWLNSNFKNFKPTAAIALNATRHMNTAERKKLFSPDIEPMRTAEGRWFEAIVYEMFLEISQKSSQIKYLARKGADAPRAGAVARLGQNGIFYSRYGDITFRGNGQDLAEFDLLLVDAQDRVAFGEVVTSPADLKEFEVEIAFKKRLLGYLYGQEHVPFILVSSFDISNYSVVKRLAKDPDNAIIHTSSCEEIKALVKHYRPRILYTKPADHPKLVQATDIPLKHPIDYRVFHDGFRNRIFSEIGRGRAKKDLSPSTGSEALVKKILYGALYPRAIKAVCEQYGLVVRGRRVEWGEFFRYFSKAIIATDLPGFELIIYLRSREKKEYFKMVQTKEGHFRFERPTPSRVGFFLWIESLQPTLGTKISLDILGTFSIREPVRKDPAKKPQE</sequence>
<evidence type="ECO:0000313" key="2">
    <source>
        <dbReference type="Proteomes" id="UP000002408"/>
    </source>
</evidence>
<name>A7I8Z0_METB6</name>
<proteinExistence type="predicted"/>
<gene>
    <name evidence="1" type="ordered locus">Mboo_1684</name>
</gene>
<dbReference type="eggNOG" id="arCOG05290">
    <property type="taxonomic scope" value="Archaea"/>
</dbReference>
<dbReference type="RefSeq" id="WP_012107247.1">
    <property type="nucleotide sequence ID" value="NC_009712.1"/>
</dbReference>
<reference evidence="2" key="1">
    <citation type="journal article" date="2015" name="Microbiology">
        <title>Genome of Methanoregula boonei 6A8 reveals adaptations to oligotrophic peatland environments.</title>
        <authorList>
            <person name="Braeuer S."/>
            <person name="Cadillo-Quiroz H."/>
            <person name="Kyrpides N."/>
            <person name="Woyke T."/>
            <person name="Goodwin L."/>
            <person name="Detter C."/>
            <person name="Podell S."/>
            <person name="Yavitt J.B."/>
            <person name="Zinder S.H."/>
        </authorList>
    </citation>
    <scope>NUCLEOTIDE SEQUENCE [LARGE SCALE GENOMIC DNA]</scope>
    <source>
        <strain evidence="2">DSM 21154 / JCM 14090 / 6A8</strain>
    </source>
</reference>
<dbReference type="EMBL" id="CP000780">
    <property type="protein sequence ID" value="ABS56201.1"/>
    <property type="molecule type" value="Genomic_DNA"/>
</dbReference>